<evidence type="ECO:0000313" key="1">
    <source>
        <dbReference type="EMBL" id="EJU07125.1"/>
    </source>
</evidence>
<reference evidence="2" key="1">
    <citation type="journal article" date="2012" name="J. Bacteriol.">
        <title>Draft Genome Sequence of Fusobacterium nucleatum ChDC F128, Isolated from a Periodontitis Lesion.</title>
        <authorList>
            <person name="Park S.N."/>
            <person name="Kong S.W."/>
            <person name="Kim H.S."/>
            <person name="Park M.S."/>
            <person name="Lee J.W."/>
            <person name="Cho E."/>
            <person name="Lim Y.K."/>
            <person name="Choi M.H."/>
            <person name="Chang Y.H."/>
            <person name="Shin J.H."/>
            <person name="Park H.S."/>
            <person name="Choi S.H."/>
            <person name="Kook J.K."/>
        </authorList>
    </citation>
    <scope>NUCLEOTIDE SEQUENCE [LARGE SCALE GENOMIC DNA]</scope>
    <source>
        <strain evidence="2">ChDC F128</strain>
    </source>
</reference>
<name>A0ABN0GZ23_9FUSO</name>
<organism evidence="1 2">
    <name type="scientific">Fusobacterium hwasookii ChDC F128</name>
    <dbReference type="NCBI Taxonomy" id="1216362"/>
    <lineage>
        <taxon>Bacteria</taxon>
        <taxon>Fusobacteriati</taxon>
        <taxon>Fusobacteriota</taxon>
        <taxon>Fusobacteriia</taxon>
        <taxon>Fusobacteriales</taxon>
        <taxon>Fusobacteriaceae</taxon>
        <taxon>Fusobacterium</taxon>
    </lineage>
</organism>
<gene>
    <name evidence="1" type="ORF">B437_08978</name>
</gene>
<dbReference type="RefSeq" id="WP_005918814.1">
    <property type="nucleotide sequence ID" value="NZ_ALVD01000007.1"/>
</dbReference>
<dbReference type="Proteomes" id="UP000004829">
    <property type="component" value="Unassembled WGS sequence"/>
</dbReference>
<evidence type="ECO:0000313" key="2">
    <source>
        <dbReference type="Proteomes" id="UP000004829"/>
    </source>
</evidence>
<accession>A0ABN0GZ23</accession>
<comment type="caution">
    <text evidence="1">The sequence shown here is derived from an EMBL/GenBank/DDBJ whole genome shotgun (WGS) entry which is preliminary data.</text>
</comment>
<proteinExistence type="predicted"/>
<evidence type="ECO:0008006" key="3">
    <source>
        <dbReference type="Google" id="ProtNLM"/>
    </source>
</evidence>
<protein>
    <recommendedName>
        <fullName evidence="3">Cytoplasmic protein</fullName>
    </recommendedName>
</protein>
<keyword evidence="2" id="KW-1185">Reference proteome</keyword>
<dbReference type="EMBL" id="ALVD01000007">
    <property type="protein sequence ID" value="EJU07125.1"/>
    <property type="molecule type" value="Genomic_DNA"/>
</dbReference>
<sequence length="65" mass="7832">MSGEVYNPRHHGVHYHLEYKVDLTESWNDKNNVHKFYPNGYTMEVDFYQEKLFLIKKGGKLKWNG</sequence>